<name>A0A2J6RVQ6_HYAVF</name>
<keyword evidence="2" id="KW-0472">Membrane</keyword>
<dbReference type="STRING" id="1149755.A0A2J6RVQ6"/>
<feature type="compositionally biased region" description="Pro residues" evidence="1">
    <location>
        <begin position="122"/>
        <end position="134"/>
    </location>
</feature>
<reference evidence="3 4" key="1">
    <citation type="submission" date="2016-04" db="EMBL/GenBank/DDBJ databases">
        <title>A degradative enzymes factory behind the ericoid mycorrhizal symbiosis.</title>
        <authorList>
            <consortium name="DOE Joint Genome Institute"/>
            <person name="Martino E."/>
            <person name="Morin E."/>
            <person name="Grelet G."/>
            <person name="Kuo A."/>
            <person name="Kohler A."/>
            <person name="Daghino S."/>
            <person name="Barry K."/>
            <person name="Choi C."/>
            <person name="Cichocki N."/>
            <person name="Clum A."/>
            <person name="Copeland A."/>
            <person name="Hainaut M."/>
            <person name="Haridas S."/>
            <person name="Labutti K."/>
            <person name="Lindquist E."/>
            <person name="Lipzen A."/>
            <person name="Khouja H.-R."/>
            <person name="Murat C."/>
            <person name="Ohm R."/>
            <person name="Olson A."/>
            <person name="Spatafora J."/>
            <person name="Veneault-Fourrey C."/>
            <person name="Henrissat B."/>
            <person name="Grigoriev I."/>
            <person name="Martin F."/>
            <person name="Perotto S."/>
        </authorList>
    </citation>
    <scope>NUCLEOTIDE SEQUENCE [LARGE SCALE GENOMIC DNA]</scope>
    <source>
        <strain evidence="3 4">F</strain>
    </source>
</reference>
<evidence type="ECO:0000313" key="3">
    <source>
        <dbReference type="EMBL" id="PMD42600.1"/>
    </source>
</evidence>
<evidence type="ECO:0000313" key="4">
    <source>
        <dbReference type="Proteomes" id="UP000235786"/>
    </source>
</evidence>
<organism evidence="3 4">
    <name type="scientific">Hyaloscypha variabilis (strain UAMH 11265 / GT02V1 / F)</name>
    <name type="common">Meliniomyces variabilis</name>
    <dbReference type="NCBI Taxonomy" id="1149755"/>
    <lineage>
        <taxon>Eukaryota</taxon>
        <taxon>Fungi</taxon>
        <taxon>Dikarya</taxon>
        <taxon>Ascomycota</taxon>
        <taxon>Pezizomycotina</taxon>
        <taxon>Leotiomycetes</taxon>
        <taxon>Helotiales</taxon>
        <taxon>Hyaloscyphaceae</taxon>
        <taxon>Hyaloscypha</taxon>
        <taxon>Hyaloscypha variabilis</taxon>
    </lineage>
</organism>
<dbReference type="EMBL" id="KZ613943">
    <property type="protein sequence ID" value="PMD42600.1"/>
    <property type="molecule type" value="Genomic_DNA"/>
</dbReference>
<dbReference type="Proteomes" id="UP000235786">
    <property type="component" value="Unassembled WGS sequence"/>
</dbReference>
<proteinExistence type="predicted"/>
<keyword evidence="4" id="KW-1185">Reference proteome</keyword>
<feature type="region of interest" description="Disordered" evidence="1">
    <location>
        <begin position="1"/>
        <end position="190"/>
    </location>
</feature>
<feature type="compositionally biased region" description="Polar residues" evidence="1">
    <location>
        <begin position="88"/>
        <end position="104"/>
    </location>
</feature>
<keyword evidence="2" id="KW-0812">Transmembrane</keyword>
<gene>
    <name evidence="3" type="ORF">L207DRAFT_564867</name>
</gene>
<feature type="region of interest" description="Disordered" evidence="1">
    <location>
        <begin position="263"/>
        <end position="286"/>
    </location>
</feature>
<sequence>MSHPDNLYSAEESDHESFSDELSPADCYFNRGDMASSAMVPDPTLEDSKEPEAKTLIPPQFLESMRGSRSSNPSSSLPSRSYASAHSASNSVPSGSSYTPTSPVASRRLDDLFPRRPASINGPPPAYTPSPEPIFSPAREPAQTFQPSHRSQPSQTRPSVTHPRPSSQPTPPSQPNPPSPPDQSSPVTYNTFPEQHLERGYLPRRDEPESMGSPAQIPSESTPLSRTSRPRRQSPCRNILRRLLLVALVFTITTTLLTAVFGGQKSDSSHDNPPKDNMPPFPDRPIDSTGPYCISAIYRDDVATYEFPIGDDLTIMQITHDSDRRDRSVEVRTAGEIRLRRIPKDSSHGKKAFLTVDVHVSDHNLYVIKTWDHERRVLQVSTPKYARLDSSGPHCVSVEITAWFPEDAEFSSLLIEAFDLTLRVLEDIKIDVSGQSKFATVIGQVVFPSASLLGSSTEIPTSPDTASTALDGSGSASALTALANHPFSSRRILVETVTGSITGCYPLLDYLGMGAQSGSIKVDVLPQPVLPDAPEPAELEAQTASGSIEVNLPVRDGHVNSRYTPPPRNYITRVHSSAGSIKGSYYLGSISNFRSMSGSIYITTMPVLQAGSANESGLSPNTFETHTVSGSIKVEVLDPIFITMIPYVDETPERTPHPNPYLPIGDDDPYIVIPPGMDKALFKVDDPETFKRKKLRNLKSSHSSQSASVSVSYPAAWEGTFHAKSLSGSIKWAGDGLRIIRDQKGYASHEVLGRKGVDSDDEGCFVEMSDIAGSLSFAIGSHI</sequence>
<feature type="compositionally biased region" description="Low complexity" evidence="1">
    <location>
        <begin position="218"/>
        <end position="227"/>
    </location>
</feature>
<evidence type="ECO:0000256" key="1">
    <source>
        <dbReference type="SAM" id="MobiDB-lite"/>
    </source>
</evidence>
<feature type="region of interest" description="Disordered" evidence="1">
    <location>
        <begin position="204"/>
        <end position="233"/>
    </location>
</feature>
<accession>A0A2J6RVQ6</accession>
<feature type="compositionally biased region" description="Polar residues" evidence="1">
    <location>
        <begin position="143"/>
        <end position="159"/>
    </location>
</feature>
<feature type="transmembrane region" description="Helical" evidence="2">
    <location>
        <begin position="239"/>
        <end position="262"/>
    </location>
</feature>
<keyword evidence="2" id="KW-1133">Transmembrane helix</keyword>
<dbReference type="OrthoDB" id="3539644at2759"/>
<evidence type="ECO:0000256" key="2">
    <source>
        <dbReference type="SAM" id="Phobius"/>
    </source>
</evidence>
<dbReference type="AlphaFoldDB" id="A0A2J6RVQ6"/>
<protein>
    <submittedName>
        <fullName evidence="3">Uncharacterized protein</fullName>
    </submittedName>
</protein>
<feature type="compositionally biased region" description="Low complexity" evidence="1">
    <location>
        <begin position="64"/>
        <end position="87"/>
    </location>
</feature>
<feature type="compositionally biased region" description="Pro residues" evidence="1">
    <location>
        <begin position="166"/>
        <end position="183"/>
    </location>
</feature>